<dbReference type="InterPro" id="IPR008638">
    <property type="entry name" value="FhaB/CdiA-like_TPS"/>
</dbReference>
<accession>A0A9Q4CNR5</accession>
<dbReference type="SUPFAM" id="SSF51126">
    <property type="entry name" value="Pectin lyase-like"/>
    <property type="match status" value="1"/>
</dbReference>
<dbReference type="Gene3D" id="2.160.20.10">
    <property type="entry name" value="Single-stranded right-handed beta-helix, Pectin lyase-like"/>
    <property type="match status" value="1"/>
</dbReference>
<evidence type="ECO:0000259" key="1">
    <source>
        <dbReference type="Pfam" id="PF05860"/>
    </source>
</evidence>
<sequence>MSKKILLLSTLTFACEVTANSGYTYPSGYEIKIENKAAKVIAGEHRPELILKQKGSDNESHVTFSQFNVGPDGLNINNKINAGYIITEVISDNISRLEGNIRVTHNRANLFIVNPNGITVKNQFKISGTMHNYLITGRIKDTVDDWDDFTAEQTEHKGGKLRISGVNLRGNFNNTTLISSNINIRKSKIYANNLHIETILNRYNGYSRSPKITISKDAQIHAGLLSADLTGVKFKNFGKITGDLEFRTRDVTIENTGTITGGTGKIAYRGNMHFNGKNNTKYNNSDVFRDIDGDSIFDTGFKTVTIE</sequence>
<dbReference type="EMBL" id="JAPNMI010000006">
    <property type="protein sequence ID" value="MCY0790623.1"/>
    <property type="molecule type" value="Genomic_DNA"/>
</dbReference>
<reference evidence="2" key="1">
    <citation type="submission" date="2022-08" db="EMBL/GenBank/DDBJ databases">
        <authorList>
            <person name="Dale J.L."/>
        </authorList>
    </citation>
    <scope>NUCLEOTIDE SEQUENCE</scope>
    <source>
        <strain evidence="2">2022EL-00758</strain>
    </source>
</reference>
<protein>
    <submittedName>
        <fullName evidence="2">Filamentous hemagglutinin N-terminal domain-containing protein</fullName>
    </submittedName>
</protein>
<dbReference type="AlphaFoldDB" id="A0A9Q4CNR5"/>
<dbReference type="Proteomes" id="UP001076655">
    <property type="component" value="Unassembled WGS sequence"/>
</dbReference>
<gene>
    <name evidence="2" type="ORF">N0392_13115</name>
</gene>
<feature type="domain" description="Filamentous haemagglutinin FhaB/tRNA nuclease CdiA-like TPS" evidence="1">
    <location>
        <begin position="56"/>
        <end position="223"/>
    </location>
</feature>
<evidence type="ECO:0000313" key="2">
    <source>
        <dbReference type="EMBL" id="MCY0790623.1"/>
    </source>
</evidence>
<dbReference type="NCBIfam" id="TIGR01901">
    <property type="entry name" value="adhes_NPXG"/>
    <property type="match status" value="1"/>
</dbReference>
<evidence type="ECO:0000313" key="3">
    <source>
        <dbReference type="Proteomes" id="UP001076655"/>
    </source>
</evidence>
<name>A0A9Q4CNR5_MORMO</name>
<comment type="caution">
    <text evidence="2">The sequence shown here is derived from an EMBL/GenBank/DDBJ whole genome shotgun (WGS) entry which is preliminary data.</text>
</comment>
<dbReference type="RefSeq" id="WP_260249643.1">
    <property type="nucleotide sequence ID" value="NZ_JALMEJ010000009.1"/>
</dbReference>
<dbReference type="Pfam" id="PF05860">
    <property type="entry name" value="TPS"/>
    <property type="match status" value="1"/>
</dbReference>
<dbReference type="InterPro" id="IPR012334">
    <property type="entry name" value="Pectin_lyas_fold"/>
</dbReference>
<dbReference type="InterPro" id="IPR011050">
    <property type="entry name" value="Pectin_lyase_fold/virulence"/>
</dbReference>
<proteinExistence type="predicted"/>
<organism evidence="2 3">
    <name type="scientific">Morganella morganii</name>
    <name type="common">Proteus morganii</name>
    <dbReference type="NCBI Taxonomy" id="582"/>
    <lineage>
        <taxon>Bacteria</taxon>
        <taxon>Pseudomonadati</taxon>
        <taxon>Pseudomonadota</taxon>
        <taxon>Gammaproteobacteria</taxon>
        <taxon>Enterobacterales</taxon>
        <taxon>Morganellaceae</taxon>
        <taxon>Morganella</taxon>
    </lineage>
</organism>
<dbReference type="PROSITE" id="PS51257">
    <property type="entry name" value="PROKAR_LIPOPROTEIN"/>
    <property type="match status" value="1"/>
</dbReference>